<dbReference type="Proteomes" id="UP000029714">
    <property type="component" value="Unassembled WGS sequence"/>
</dbReference>
<reference evidence="1 4" key="4">
    <citation type="submission" date="2019-12" db="EMBL/GenBank/DDBJ databases">
        <title>Multi-Generational Helicobacter saguini Isolates.</title>
        <authorList>
            <person name="Mannion A."/>
            <person name="Shen Z."/>
            <person name="Fox J.G."/>
        </authorList>
    </citation>
    <scope>NUCLEOTIDE SEQUENCE [LARGE SCALE GENOMIC DNA]</scope>
    <source>
        <strain evidence="1">16-048</strain>
        <strain evidence="4">16-048 (F4)</strain>
    </source>
</reference>
<dbReference type="STRING" id="1548018.LS64_03805"/>
<dbReference type="PROSITE" id="PS51257">
    <property type="entry name" value="PROKAR_LIPOPROTEIN"/>
    <property type="match status" value="1"/>
</dbReference>
<dbReference type="RefSeq" id="WP_034570830.1">
    <property type="nucleotide sequence ID" value="NZ_JRMP02000001.1"/>
</dbReference>
<dbReference type="EMBL" id="QBIU01000001">
    <property type="protein sequence ID" value="MWV68499.1"/>
    <property type="molecule type" value="Genomic_DNA"/>
</dbReference>
<evidence type="ECO:0000313" key="1">
    <source>
        <dbReference type="EMBL" id="MWV68499.1"/>
    </source>
</evidence>
<proteinExistence type="predicted"/>
<gene>
    <name evidence="1" type="ORF">DCO61_00240</name>
    <name evidence="2" type="ORF">LS64_000925</name>
</gene>
<dbReference type="Proteomes" id="UP000477070">
    <property type="component" value="Unassembled WGS sequence"/>
</dbReference>
<reference evidence="2 3" key="1">
    <citation type="journal article" date="2014" name="Genome Announc.">
        <title>Draft genome sequences of eight enterohepatic helicobacter species isolated from both laboratory and wild rodents.</title>
        <authorList>
            <person name="Sheh A."/>
            <person name="Shen Z."/>
            <person name="Fox J.G."/>
        </authorList>
    </citation>
    <scope>NUCLEOTIDE SEQUENCE [LARGE SCALE GENOMIC DNA]</scope>
    <source>
        <strain evidence="2 3">MIT 97-6194</strain>
    </source>
</reference>
<dbReference type="AlphaFoldDB" id="A0A347VQS4"/>
<keyword evidence="3" id="KW-1185">Reference proteome</keyword>
<reference evidence="2 3" key="2">
    <citation type="journal article" date="2016" name="Infect. Immun.">
        <title>Helicobacter saguini, a Novel Helicobacter Isolated from Cotton-Top Tamarins with Ulcerative Colitis, Has Proinflammatory Properties and Induces Typhlocolitis and Dysplasia in Gnotobiotic IL-10-/- Mice.</title>
        <authorList>
            <person name="Shen Z."/>
            <person name="Mannion A."/>
            <person name="Whary M.T."/>
            <person name="Muthupalani S."/>
            <person name="Sheh A."/>
            <person name="Feng Y."/>
            <person name="Gong G."/>
            <person name="Vandamme P."/>
            <person name="Holcombe H.R."/>
            <person name="Paster B.J."/>
            <person name="Fox J.G."/>
        </authorList>
    </citation>
    <scope>NUCLEOTIDE SEQUENCE [LARGE SCALE GENOMIC DNA]</scope>
    <source>
        <strain evidence="2 3">MIT 97-6194</strain>
    </source>
</reference>
<evidence type="ECO:0000313" key="3">
    <source>
        <dbReference type="Proteomes" id="UP000029714"/>
    </source>
</evidence>
<name>A0A347VQS4_9HELI</name>
<dbReference type="EMBL" id="JRMP02000001">
    <property type="protein sequence ID" value="TLD95955.1"/>
    <property type="molecule type" value="Genomic_DNA"/>
</dbReference>
<protein>
    <recommendedName>
        <fullName evidence="5">Lipoprotein</fullName>
    </recommendedName>
</protein>
<reference evidence="2" key="3">
    <citation type="submission" date="2018-04" db="EMBL/GenBank/DDBJ databases">
        <authorList>
            <person name="Sheh A."/>
            <person name="Shen Z."/>
            <person name="Mannion A.J."/>
            <person name="Fox J.G."/>
        </authorList>
    </citation>
    <scope>NUCLEOTIDE SEQUENCE</scope>
    <source>
        <strain evidence="2">MIT 97-6194</strain>
    </source>
</reference>
<comment type="caution">
    <text evidence="2">The sequence shown here is derived from an EMBL/GenBank/DDBJ whole genome shotgun (WGS) entry which is preliminary data.</text>
</comment>
<accession>A0A347VQS4</accession>
<organism evidence="2 3">
    <name type="scientific">Helicobacter saguini</name>
    <dbReference type="NCBI Taxonomy" id="1548018"/>
    <lineage>
        <taxon>Bacteria</taxon>
        <taxon>Pseudomonadati</taxon>
        <taxon>Campylobacterota</taxon>
        <taxon>Epsilonproteobacteria</taxon>
        <taxon>Campylobacterales</taxon>
        <taxon>Helicobacteraceae</taxon>
        <taxon>Helicobacter</taxon>
    </lineage>
</organism>
<sequence>MKKCLLISLLLAFLVGCGENKSDSEKVSVKSLECNSQEVKDALNLHIKEGMKQGLEAQKREVERQGWGWMNDEFDKVQFIFDNFITESKDDNGKKVKCKCRVRMEYTGNHPWFKELNYGFVNVTSQFFAYRTDDGGVHIEVIQQ</sequence>
<evidence type="ECO:0008006" key="5">
    <source>
        <dbReference type="Google" id="ProtNLM"/>
    </source>
</evidence>
<evidence type="ECO:0000313" key="4">
    <source>
        <dbReference type="Proteomes" id="UP000477070"/>
    </source>
</evidence>
<evidence type="ECO:0000313" key="2">
    <source>
        <dbReference type="EMBL" id="TLD95955.1"/>
    </source>
</evidence>